<organism evidence="3 4">
    <name type="scientific">Batrachochytrium dendrobatidis (strain JEL423)</name>
    <dbReference type="NCBI Taxonomy" id="403673"/>
    <lineage>
        <taxon>Eukaryota</taxon>
        <taxon>Fungi</taxon>
        <taxon>Fungi incertae sedis</taxon>
        <taxon>Chytridiomycota</taxon>
        <taxon>Chytridiomycota incertae sedis</taxon>
        <taxon>Chytridiomycetes</taxon>
        <taxon>Rhizophydiales</taxon>
        <taxon>Rhizophydiales incertae sedis</taxon>
        <taxon>Batrachochytrium</taxon>
    </lineage>
</organism>
<dbReference type="InterPro" id="IPR043129">
    <property type="entry name" value="ATPase_NBD"/>
</dbReference>
<proteinExistence type="inferred from homology"/>
<protein>
    <recommendedName>
        <fullName evidence="5">Actin-like protein 6A</fullName>
    </recommendedName>
</protein>
<dbReference type="EMBL" id="DS022307">
    <property type="protein sequence ID" value="OAJ42239.1"/>
    <property type="molecule type" value="Genomic_DNA"/>
</dbReference>
<dbReference type="CDD" id="cd13395">
    <property type="entry name" value="ASKHA_NBD_Arp4_ACTL6-like"/>
    <property type="match status" value="1"/>
</dbReference>
<gene>
    <name evidence="3" type="ORF">BDEG_25719</name>
</gene>
<dbReference type="Pfam" id="PF00022">
    <property type="entry name" value="Actin"/>
    <property type="match status" value="1"/>
</dbReference>
<comment type="similarity">
    <text evidence="1">Belongs to the actin family.</text>
</comment>
<dbReference type="Gene3D" id="3.90.640.10">
    <property type="entry name" value="Actin, Chain A, domain 4"/>
    <property type="match status" value="1"/>
</dbReference>
<dbReference type="VEuPathDB" id="FungiDB:BDEG_25719"/>
<dbReference type="AlphaFoldDB" id="A0A177WQ45"/>
<reference evidence="3 4" key="1">
    <citation type="submission" date="2006-10" db="EMBL/GenBank/DDBJ databases">
        <title>The Genome Sequence of Batrachochytrium dendrobatidis JEL423.</title>
        <authorList>
            <consortium name="The Broad Institute Genome Sequencing Platform"/>
            <person name="Birren B."/>
            <person name="Lander E."/>
            <person name="Galagan J."/>
            <person name="Cuomo C."/>
            <person name="Devon K."/>
            <person name="Jaffe D."/>
            <person name="Butler J."/>
            <person name="Alvarez P."/>
            <person name="Gnerre S."/>
            <person name="Grabherr M."/>
            <person name="Kleber M."/>
            <person name="Mauceli E."/>
            <person name="Brockman W."/>
            <person name="Young S."/>
            <person name="LaButti K."/>
            <person name="Sykes S."/>
            <person name="DeCaprio D."/>
            <person name="Crawford M."/>
            <person name="Koehrsen M."/>
            <person name="Engels R."/>
            <person name="Montgomery P."/>
            <person name="Pearson M."/>
            <person name="Howarth C."/>
            <person name="Larson L."/>
            <person name="White J."/>
            <person name="O'Leary S."/>
            <person name="Kodira C."/>
            <person name="Zeng Q."/>
            <person name="Yandava C."/>
            <person name="Alvarado L."/>
            <person name="Longcore J."/>
            <person name="James T."/>
        </authorList>
    </citation>
    <scope>NUCLEOTIDE SEQUENCE [LARGE SCALE GENOMIC DNA]</scope>
    <source>
        <strain evidence="3 4">JEL423</strain>
    </source>
</reference>
<dbReference type="STRING" id="403673.A0A177WQ45"/>
<dbReference type="OrthoDB" id="5132116at2759"/>
<dbReference type="PANTHER" id="PTHR11937">
    <property type="entry name" value="ACTIN"/>
    <property type="match status" value="1"/>
</dbReference>
<dbReference type="SMART" id="SM00268">
    <property type="entry name" value="ACTIN"/>
    <property type="match status" value="1"/>
</dbReference>
<accession>A0A177WQ45</accession>
<dbReference type="Proteomes" id="UP000077115">
    <property type="component" value="Unassembled WGS sequence"/>
</dbReference>
<dbReference type="eggNOG" id="KOG0679">
    <property type="taxonomic scope" value="Eukaryota"/>
</dbReference>
<reference evidence="3 4" key="2">
    <citation type="submission" date="2016-05" db="EMBL/GenBank/DDBJ databases">
        <title>Lineage-specific infection strategies underlie the spectrum of fungal disease in amphibians.</title>
        <authorList>
            <person name="Cuomo C.A."/>
            <person name="Farrer R.A."/>
            <person name="James T."/>
            <person name="Longcore J."/>
            <person name="Birren B."/>
        </authorList>
    </citation>
    <scope>NUCLEOTIDE SEQUENCE [LARGE SCALE GENOMIC DNA]</scope>
    <source>
        <strain evidence="3 4">JEL423</strain>
    </source>
</reference>
<evidence type="ECO:0000256" key="2">
    <source>
        <dbReference type="SAM" id="MobiDB-lite"/>
    </source>
</evidence>
<evidence type="ECO:0000256" key="1">
    <source>
        <dbReference type="RuleBase" id="RU000487"/>
    </source>
</evidence>
<sequence length="443" mass="48869">MVVFGGDEVSALVFDIGSRLTKVGYAGEDSPKGVFSSFVGHVHTDSGNKEASLTPMDVDVDSTSDKQASQPSKSQPKKKYLVGDSQIYKWRENFHVKTPLEDGVVSDWDALEAIFDHTYSTVLCADSTEHPLMFCESSWNPREKREKLCELAFEKYNVPGFYLGRSAVLSAFAAGKSSALVVDSGSSSTSVVPVHDGYVLKKGIQRAPLGGDFVSEQIKLHLESIGINLIPQYLVESKMAVVSGTPANFVAANRPNTTPSYHDFGMECLLQEFKETILQVSETQFDEKVLKRRPPKNFEFPNGFNRSFGVDRFRCVEGLFQPGYVIKNPNAMSTETNTATIPQLIHSSIGECDNDLRSNFYNSVVLTGANTLLPGFADRLYSELHHGVPEVRIKVHAAGGSTERKFGPWIGGSIMASLGSFHQLWISKEQYEEMGSSVEKRIH</sequence>
<feature type="region of interest" description="Disordered" evidence="2">
    <location>
        <begin position="46"/>
        <end position="80"/>
    </location>
</feature>
<dbReference type="Gene3D" id="3.30.420.40">
    <property type="match status" value="2"/>
</dbReference>
<name>A0A177WQ45_BATDL</name>
<evidence type="ECO:0008006" key="5">
    <source>
        <dbReference type="Google" id="ProtNLM"/>
    </source>
</evidence>
<dbReference type="InterPro" id="IPR004000">
    <property type="entry name" value="Actin"/>
</dbReference>
<evidence type="ECO:0000313" key="4">
    <source>
        <dbReference type="Proteomes" id="UP000077115"/>
    </source>
</evidence>
<dbReference type="Gene3D" id="2.30.36.70">
    <property type="entry name" value="Actin, Chain A, domain 2"/>
    <property type="match status" value="1"/>
</dbReference>
<dbReference type="SUPFAM" id="SSF53067">
    <property type="entry name" value="Actin-like ATPase domain"/>
    <property type="match status" value="2"/>
</dbReference>
<evidence type="ECO:0000313" key="3">
    <source>
        <dbReference type="EMBL" id="OAJ42239.1"/>
    </source>
</evidence>